<keyword evidence="7" id="KW-0238">DNA-binding</keyword>
<sequence>MRSSVKRRRTVYESVSPQGSTNARLATHGFSQRIRQPSVLQPSPQFPHEATQARQNLSDSDLSLQPADDELDQVIVAIDSRESGTVGCSYYSVREEKLYLLGDLRHSDSEVIDSLIIQTSPTMLLLSPRVDHNALQDRQMIDPDSESGSLLPFQLDIRPSQEFGYENAKNKLVALGISSKHEQRMRFLVPHNGFADSEQIDSESLDFTLQEGKLLHISSSIEMENTVTIGCAGALLMHLQRRRASASIATDQASETYRVRSVEMFSLLGAMFVNKRTLSSLQIMESESHPSIVNQGRKSNFSKEGLSVYGLFQRFARTPQGKNRLKQMFLRPSVDVDVIQERHAFISAYLRADNYNPLEKLTKSFKHIKNLRYVIVNLRKGIETGSGKVMGFKTTVWASLLAFAFYGIDIYDALRESAGADGLALLQRAIRVFEAAQLYRVDIDSSEEQGRTVVKPGIDRALDRMKDNYDGLNSLLKKIAIEIAGEIPEFYDIDVNVIYFPQLGFNIAIPLNQAGDAAYRGPAEEWNLMFFTENRAYFKDFRMRELDEKLGDIYGLICEKEIEIVYDLAQRLLRYESNLLEASDICGQLDSLLAMAQAANFYKLVCPKMVPENIIKIRGGRHILQELTVSSYVPNDTYLVGGDPSDCPAISSSQTCQDNSEGMNEEHGPSMLLLTGPNYSGKSVYMKQVALVAYLAQIGSFVPAASAELGITDKIIVKSSTQDSVSQIQSTFMRDLQQISFDLKQITDRSLLIIDEFGKGTSENDGIGLACGILTHLLDLESSPKVIVATHFHEILENGFLRPRPQLQLGHMEVQVSESSHKTEDQITYLYNFRPGRSDKSFGTVCAAMNGISQAVVDRASEIAALSARGENLIAACATLSAEEMRVLEQADTLARKFLALDLSEYDESVDVKDVLGRLFEGS</sequence>
<dbReference type="EMBL" id="KZ825637">
    <property type="protein sequence ID" value="PYI25587.1"/>
    <property type="molecule type" value="Genomic_DNA"/>
</dbReference>
<keyword evidence="9" id="KW-0469">Meiosis</keyword>
<evidence type="ECO:0000256" key="5">
    <source>
        <dbReference type="ARBA" id="ARBA00022741"/>
    </source>
</evidence>
<feature type="compositionally biased region" description="Polar residues" evidence="12">
    <location>
        <begin position="13"/>
        <end position="24"/>
    </location>
</feature>
<dbReference type="PANTHER" id="PTHR11361">
    <property type="entry name" value="DNA MISMATCH REPAIR PROTEIN MUTS FAMILY MEMBER"/>
    <property type="match status" value="1"/>
</dbReference>
<dbReference type="GO" id="GO:0005634">
    <property type="term" value="C:nucleus"/>
    <property type="evidence" value="ECO:0007669"/>
    <property type="project" value="UniProtKB-SubCell"/>
</dbReference>
<dbReference type="InterPro" id="IPR011184">
    <property type="entry name" value="DNA_mismatch_repair_Msh2"/>
</dbReference>
<dbReference type="SMART" id="SM00534">
    <property type="entry name" value="MUTSac"/>
    <property type="match status" value="1"/>
</dbReference>
<dbReference type="GO" id="GO:0051026">
    <property type="term" value="P:chiasma assembly"/>
    <property type="evidence" value="ECO:0007669"/>
    <property type="project" value="UniProtKB-ARBA"/>
</dbReference>
<evidence type="ECO:0000256" key="11">
    <source>
        <dbReference type="ARBA" id="ARBA00077470"/>
    </source>
</evidence>
<evidence type="ECO:0000256" key="1">
    <source>
        <dbReference type="ARBA" id="ARBA00004123"/>
    </source>
</evidence>
<dbReference type="Gene3D" id="1.10.1420.10">
    <property type="match status" value="1"/>
</dbReference>
<dbReference type="PIRSF" id="PIRSF005813">
    <property type="entry name" value="MSH2"/>
    <property type="match status" value="1"/>
</dbReference>
<evidence type="ECO:0000256" key="7">
    <source>
        <dbReference type="ARBA" id="ARBA00023125"/>
    </source>
</evidence>
<dbReference type="PANTHER" id="PTHR11361:SF20">
    <property type="entry name" value="MUTS PROTEIN HOMOLOG 5"/>
    <property type="match status" value="1"/>
</dbReference>
<dbReference type="InterPro" id="IPR036187">
    <property type="entry name" value="DNA_mismatch_repair_MutS_sf"/>
</dbReference>
<evidence type="ECO:0000256" key="9">
    <source>
        <dbReference type="ARBA" id="ARBA00023254"/>
    </source>
</evidence>
<feature type="domain" description="DNA mismatch repair proteins mutS family" evidence="13">
    <location>
        <begin position="750"/>
        <end position="766"/>
    </location>
</feature>
<dbReference type="Pfam" id="PF05192">
    <property type="entry name" value="MutS_III"/>
    <property type="match status" value="1"/>
</dbReference>
<evidence type="ECO:0000313" key="14">
    <source>
        <dbReference type="EMBL" id="PYI25587.1"/>
    </source>
</evidence>
<organism evidence="14 15">
    <name type="scientific">Aspergillus indologenus CBS 114.80</name>
    <dbReference type="NCBI Taxonomy" id="1450541"/>
    <lineage>
        <taxon>Eukaryota</taxon>
        <taxon>Fungi</taxon>
        <taxon>Dikarya</taxon>
        <taxon>Ascomycota</taxon>
        <taxon>Pezizomycotina</taxon>
        <taxon>Eurotiomycetes</taxon>
        <taxon>Eurotiomycetidae</taxon>
        <taxon>Eurotiales</taxon>
        <taxon>Aspergillaceae</taxon>
        <taxon>Aspergillus</taxon>
        <taxon>Aspergillus subgen. Circumdati</taxon>
    </lineage>
</organism>
<keyword evidence="4" id="KW-0158">Chromosome</keyword>
<evidence type="ECO:0000259" key="13">
    <source>
        <dbReference type="PROSITE" id="PS00486"/>
    </source>
</evidence>
<dbReference type="GO" id="GO:0005524">
    <property type="term" value="F:ATP binding"/>
    <property type="evidence" value="ECO:0007669"/>
    <property type="project" value="UniProtKB-KW"/>
</dbReference>
<dbReference type="GO" id="GO:0005694">
    <property type="term" value="C:chromosome"/>
    <property type="evidence" value="ECO:0007669"/>
    <property type="project" value="UniProtKB-SubCell"/>
</dbReference>
<dbReference type="SMART" id="SM00533">
    <property type="entry name" value="MUTSd"/>
    <property type="match status" value="1"/>
</dbReference>
<dbReference type="InterPro" id="IPR045076">
    <property type="entry name" value="MutS"/>
</dbReference>
<dbReference type="Gene3D" id="3.40.50.300">
    <property type="entry name" value="P-loop containing nucleotide triphosphate hydrolases"/>
    <property type="match status" value="1"/>
</dbReference>
<gene>
    <name evidence="14" type="ORF">BP00DRAFT_383801</name>
</gene>
<dbReference type="PROSITE" id="PS00486">
    <property type="entry name" value="DNA_MISMATCH_REPAIR_2"/>
    <property type="match status" value="1"/>
</dbReference>
<evidence type="ECO:0000256" key="12">
    <source>
        <dbReference type="SAM" id="MobiDB-lite"/>
    </source>
</evidence>
<dbReference type="InterPro" id="IPR000432">
    <property type="entry name" value="DNA_mismatch_repair_MutS_C"/>
</dbReference>
<reference evidence="14 15" key="1">
    <citation type="submission" date="2018-02" db="EMBL/GenBank/DDBJ databases">
        <title>The genomes of Aspergillus section Nigri reveals drivers in fungal speciation.</title>
        <authorList>
            <consortium name="DOE Joint Genome Institute"/>
            <person name="Vesth T.C."/>
            <person name="Nybo J."/>
            <person name="Theobald S."/>
            <person name="Brandl J."/>
            <person name="Frisvad J.C."/>
            <person name="Nielsen K.F."/>
            <person name="Lyhne E.K."/>
            <person name="Kogle M.E."/>
            <person name="Kuo A."/>
            <person name="Riley R."/>
            <person name="Clum A."/>
            <person name="Nolan M."/>
            <person name="Lipzen A."/>
            <person name="Salamov A."/>
            <person name="Henrissat B."/>
            <person name="Wiebenga A."/>
            <person name="De vries R.P."/>
            <person name="Grigoriev I.V."/>
            <person name="Mortensen U.H."/>
            <person name="Andersen M.R."/>
            <person name="Baker S.E."/>
        </authorList>
    </citation>
    <scope>NUCLEOTIDE SEQUENCE [LARGE SCALE GENOMIC DNA]</scope>
    <source>
        <strain evidence="14 15">CBS 114.80</strain>
    </source>
</reference>
<dbReference type="Pfam" id="PF00488">
    <property type="entry name" value="MutS_V"/>
    <property type="match status" value="1"/>
</dbReference>
<keyword evidence="5" id="KW-0547">Nucleotide-binding</keyword>
<name>A0A2V5INW0_9EURO</name>
<dbReference type="CDD" id="cd03281">
    <property type="entry name" value="ABC_MSH5_euk"/>
    <property type="match status" value="1"/>
</dbReference>
<feature type="region of interest" description="Disordered" evidence="12">
    <location>
        <begin position="1"/>
        <end position="24"/>
    </location>
</feature>
<proteinExistence type="inferred from homology"/>
<dbReference type="FunFam" id="1.10.1420.10:FF:000050">
    <property type="entry name" value="DNA mismatch repair protein Msh5, putative"/>
    <property type="match status" value="1"/>
</dbReference>
<dbReference type="InterPro" id="IPR007696">
    <property type="entry name" value="DNA_mismatch_repair_MutS_core"/>
</dbReference>
<protein>
    <recommendedName>
        <fullName evidence="10">DNA mismatch repair protein MSH5</fullName>
    </recommendedName>
    <alternativeName>
        <fullName evidence="11">MutS protein homolog 5</fullName>
    </alternativeName>
</protein>
<evidence type="ECO:0000256" key="3">
    <source>
        <dbReference type="ARBA" id="ARBA00006271"/>
    </source>
</evidence>
<dbReference type="GO" id="GO:0140664">
    <property type="term" value="F:ATP-dependent DNA damage sensor activity"/>
    <property type="evidence" value="ECO:0007669"/>
    <property type="project" value="InterPro"/>
</dbReference>
<dbReference type="InterPro" id="IPR027417">
    <property type="entry name" value="P-loop_NTPase"/>
</dbReference>
<evidence type="ECO:0000256" key="4">
    <source>
        <dbReference type="ARBA" id="ARBA00022454"/>
    </source>
</evidence>
<dbReference type="AlphaFoldDB" id="A0A2V5INW0"/>
<evidence type="ECO:0000256" key="6">
    <source>
        <dbReference type="ARBA" id="ARBA00022840"/>
    </source>
</evidence>
<keyword evidence="6" id="KW-0067">ATP-binding</keyword>
<keyword evidence="15" id="KW-1185">Reference proteome</keyword>
<evidence type="ECO:0000313" key="15">
    <source>
        <dbReference type="Proteomes" id="UP000248817"/>
    </source>
</evidence>
<evidence type="ECO:0000256" key="2">
    <source>
        <dbReference type="ARBA" id="ARBA00004286"/>
    </source>
</evidence>
<dbReference type="SUPFAM" id="SSF52540">
    <property type="entry name" value="P-loop containing nucleoside triphosphate hydrolases"/>
    <property type="match status" value="1"/>
</dbReference>
<comment type="similarity">
    <text evidence="3">Belongs to the DNA mismatch repair MutS family.</text>
</comment>
<dbReference type="GO" id="GO:0030983">
    <property type="term" value="F:mismatched DNA binding"/>
    <property type="evidence" value="ECO:0007669"/>
    <property type="project" value="InterPro"/>
</dbReference>
<evidence type="ECO:0000256" key="10">
    <source>
        <dbReference type="ARBA" id="ARBA00073549"/>
    </source>
</evidence>
<comment type="subcellular location">
    <subcellularLocation>
        <location evidence="2">Chromosome</location>
    </subcellularLocation>
    <subcellularLocation>
        <location evidence="1">Nucleus</location>
    </subcellularLocation>
</comment>
<keyword evidence="8" id="KW-0539">Nucleus</keyword>
<dbReference type="GO" id="GO:0006298">
    <property type="term" value="P:mismatch repair"/>
    <property type="evidence" value="ECO:0007669"/>
    <property type="project" value="InterPro"/>
</dbReference>
<dbReference type="SUPFAM" id="SSF48334">
    <property type="entry name" value="DNA repair protein MutS, domain III"/>
    <property type="match status" value="1"/>
</dbReference>
<evidence type="ECO:0000256" key="8">
    <source>
        <dbReference type="ARBA" id="ARBA00023242"/>
    </source>
</evidence>
<accession>A0A2V5INW0</accession>
<dbReference type="FunFam" id="3.40.50.300:FF:001067">
    <property type="entry name" value="DNA mismatch repair protein MSH5"/>
    <property type="match status" value="1"/>
</dbReference>
<dbReference type="Proteomes" id="UP000248817">
    <property type="component" value="Unassembled WGS sequence"/>
</dbReference>